<dbReference type="Proteomes" id="UP000199069">
    <property type="component" value="Unassembled WGS sequence"/>
</dbReference>
<keyword evidence="3" id="KW-1185">Reference proteome</keyword>
<accession>A0A0K3C955</accession>
<organism evidence="2 3">
    <name type="scientific">Rhodotorula toruloides</name>
    <name type="common">Yeast</name>
    <name type="synonym">Rhodosporidium toruloides</name>
    <dbReference type="NCBI Taxonomy" id="5286"/>
    <lineage>
        <taxon>Eukaryota</taxon>
        <taxon>Fungi</taxon>
        <taxon>Dikarya</taxon>
        <taxon>Basidiomycota</taxon>
        <taxon>Pucciniomycotina</taxon>
        <taxon>Microbotryomycetes</taxon>
        <taxon>Sporidiobolales</taxon>
        <taxon>Sporidiobolaceae</taxon>
        <taxon>Rhodotorula</taxon>
    </lineage>
</organism>
<dbReference type="AlphaFoldDB" id="A0A0K3C955"/>
<sequence length="441" mass="49239">MFPFSSDEEPPRKRQRLASPSTTSSRLYPLPPASSRLTQTERSGIALLRTLQTPIDPWRYTSAVLEAVSTISGPLFDEEWSEYSSIPYFREGLTRDTVSRSCTLAGTLTQRLESCYLVSPEHAEKEMADLIEGGAAPPGTRYEAPANRFPLNHDFRVDLDSHHIHLIPSLDDILARLAGEVMYLTKRQSADSATRATQYSTIRPPWELFYQRLEARPPAVTFAFTKHSPDLLVIRQERPNTAAFNYLTGRTAVEVAANDGGDGLKLQMLPPVEVLCSLNLVVAAMQQRIAQPAPAPDALVAESKRIADFAYILYNMWYIRDESKMETLVHEAQRLVAVHTPENAYAPLILRPDEHEFGDLKPAPLPPNALRNAPQVTSGGEYLLSTQQLNSEQLGGLEGATMSSEELHDSQEHDPPALDDDKYDADESKERVQRWLTEASD</sequence>
<evidence type="ECO:0000313" key="3">
    <source>
        <dbReference type="Proteomes" id="UP000199069"/>
    </source>
</evidence>
<dbReference type="EMBL" id="CWKI01000002">
    <property type="protein sequence ID" value="CTR05035.1"/>
    <property type="molecule type" value="Genomic_DNA"/>
</dbReference>
<protein>
    <submittedName>
        <fullName evidence="2">Uncharacterized protein</fullName>
    </submittedName>
</protein>
<feature type="region of interest" description="Disordered" evidence="1">
    <location>
        <begin position="398"/>
        <end position="441"/>
    </location>
</feature>
<proteinExistence type="predicted"/>
<gene>
    <name evidence="2" type="primary">FGENESH: predicted gene_2.65</name>
    <name evidence="2" type="ORF">BN2166_0008960</name>
</gene>
<feature type="compositionally biased region" description="Basic and acidic residues" evidence="1">
    <location>
        <begin position="405"/>
        <end position="433"/>
    </location>
</feature>
<name>A0A0K3C955_RHOTO</name>
<reference evidence="2 3" key="1">
    <citation type="submission" date="2015-07" db="EMBL/GenBank/DDBJ databases">
        <authorList>
            <person name="Cajimat M.N.B."/>
            <person name="Milazzo M.L."/>
            <person name="Fulhorst C.F."/>
        </authorList>
    </citation>
    <scope>NUCLEOTIDE SEQUENCE [LARGE SCALE GENOMIC DNA]</scope>
    <source>
        <strain evidence="2">Single colony</strain>
    </source>
</reference>
<evidence type="ECO:0000313" key="2">
    <source>
        <dbReference type="EMBL" id="CTR05035.1"/>
    </source>
</evidence>
<feature type="region of interest" description="Disordered" evidence="1">
    <location>
        <begin position="1"/>
        <end position="39"/>
    </location>
</feature>
<evidence type="ECO:0000256" key="1">
    <source>
        <dbReference type="SAM" id="MobiDB-lite"/>
    </source>
</evidence>